<dbReference type="InterPro" id="IPR045584">
    <property type="entry name" value="Pilin-like"/>
</dbReference>
<dbReference type="InterPro" id="IPR012902">
    <property type="entry name" value="N_methyl_site"/>
</dbReference>
<keyword evidence="1" id="KW-0472">Membrane</keyword>
<dbReference type="Pfam" id="PF08334">
    <property type="entry name" value="T2SSG"/>
    <property type="match status" value="1"/>
</dbReference>
<dbReference type="PROSITE" id="PS00409">
    <property type="entry name" value="PROKAR_NTER_METHYL"/>
    <property type="match status" value="1"/>
</dbReference>
<dbReference type="STRING" id="1797994.A2227_02935"/>
<evidence type="ECO:0000256" key="1">
    <source>
        <dbReference type="SAM" id="Phobius"/>
    </source>
</evidence>
<dbReference type="PANTHER" id="PTHR30093">
    <property type="entry name" value="GENERAL SECRETION PATHWAY PROTEIN G"/>
    <property type="match status" value="1"/>
</dbReference>
<feature type="domain" description="Type II secretion system protein GspG C-terminal" evidence="2">
    <location>
        <begin position="109"/>
        <end position="132"/>
    </location>
</feature>
<comment type="caution">
    <text evidence="3">The sequence shown here is derived from an EMBL/GenBank/DDBJ whole genome shotgun (WGS) entry which is preliminary data.</text>
</comment>
<dbReference type="AlphaFoldDB" id="A0A1F5SHE5"/>
<dbReference type="Gene3D" id="3.30.700.10">
    <property type="entry name" value="Glycoprotein, Type 4 Pilin"/>
    <property type="match status" value="1"/>
</dbReference>
<dbReference type="EMBL" id="MFGB01000017">
    <property type="protein sequence ID" value="OGF26148.1"/>
    <property type="molecule type" value="Genomic_DNA"/>
</dbReference>
<evidence type="ECO:0000313" key="4">
    <source>
        <dbReference type="Proteomes" id="UP000178367"/>
    </source>
</evidence>
<gene>
    <name evidence="3" type="ORF">A2227_02935</name>
</gene>
<feature type="transmembrane region" description="Helical" evidence="1">
    <location>
        <begin position="12"/>
        <end position="33"/>
    </location>
</feature>
<name>A0A1F5SHE5_9BACT</name>
<keyword evidence="1" id="KW-0812">Transmembrane</keyword>
<organism evidence="3 4">
    <name type="scientific">Candidatus Falkowbacteria bacterium RIFOXYA2_FULL_47_19</name>
    <dbReference type="NCBI Taxonomy" id="1797994"/>
    <lineage>
        <taxon>Bacteria</taxon>
        <taxon>Candidatus Falkowiibacteriota</taxon>
    </lineage>
</organism>
<accession>A0A1F5SHE5</accession>
<protein>
    <recommendedName>
        <fullName evidence="2">Type II secretion system protein GspG C-terminal domain-containing protein</fullName>
    </recommendedName>
</protein>
<keyword evidence="1" id="KW-1133">Transmembrane helix</keyword>
<evidence type="ECO:0000259" key="2">
    <source>
        <dbReference type="Pfam" id="PF08334"/>
    </source>
</evidence>
<dbReference type="NCBIfam" id="TIGR02532">
    <property type="entry name" value="IV_pilin_GFxxxE"/>
    <property type="match status" value="1"/>
</dbReference>
<evidence type="ECO:0000313" key="3">
    <source>
        <dbReference type="EMBL" id="OGF26148.1"/>
    </source>
</evidence>
<proteinExistence type="predicted"/>
<dbReference type="SUPFAM" id="SSF54523">
    <property type="entry name" value="Pili subunits"/>
    <property type="match status" value="1"/>
</dbReference>
<dbReference type="Proteomes" id="UP000178367">
    <property type="component" value="Unassembled WGS sequence"/>
</dbReference>
<dbReference type="InterPro" id="IPR013545">
    <property type="entry name" value="T2SS_protein-GspG_C"/>
</dbReference>
<reference evidence="3 4" key="1">
    <citation type="journal article" date="2016" name="Nat. Commun.">
        <title>Thousands of microbial genomes shed light on interconnected biogeochemical processes in an aquifer system.</title>
        <authorList>
            <person name="Anantharaman K."/>
            <person name="Brown C.T."/>
            <person name="Hug L.A."/>
            <person name="Sharon I."/>
            <person name="Castelle C.J."/>
            <person name="Probst A.J."/>
            <person name="Thomas B.C."/>
            <person name="Singh A."/>
            <person name="Wilkins M.J."/>
            <person name="Karaoz U."/>
            <person name="Brodie E.L."/>
            <person name="Williams K.H."/>
            <person name="Hubbard S.S."/>
            <person name="Banfield J.F."/>
        </authorList>
    </citation>
    <scope>NUCLEOTIDE SEQUENCE [LARGE SCALE GENOMIC DNA]</scope>
</reference>
<dbReference type="Pfam" id="PF07963">
    <property type="entry name" value="N_methyl"/>
    <property type="match status" value="1"/>
</dbReference>
<sequence>MDIKLKNRGFTLIELLTVIMIIGILSSLAMFAFSTAREKAKEAAVLHDLDVIGSAMRTLVHDTALWPGGQPAETVCTLACGLNELCTGATCAMSLASSSAGITGTDGSYPNWDGPYMNRIPPDPWGREYFFDTDYSVNAGEEPCDCGGPCHNVAAIGSFGPESAGNGDYNCEEIIRILAR</sequence>